<feature type="compositionally biased region" description="Acidic residues" evidence="1">
    <location>
        <begin position="358"/>
        <end position="367"/>
    </location>
</feature>
<dbReference type="AlphaFoldDB" id="A0A7D5PAF1"/>
<evidence type="ECO:0000256" key="1">
    <source>
        <dbReference type="SAM" id="MobiDB-lite"/>
    </source>
</evidence>
<feature type="compositionally biased region" description="Basic and acidic residues" evidence="1">
    <location>
        <begin position="203"/>
        <end position="214"/>
    </location>
</feature>
<feature type="compositionally biased region" description="Acidic residues" evidence="1">
    <location>
        <begin position="75"/>
        <end position="85"/>
    </location>
</feature>
<organism evidence="2 3">
    <name type="scientific">Halosimplex pelagicum</name>
    <dbReference type="NCBI Taxonomy" id="869886"/>
    <lineage>
        <taxon>Archaea</taxon>
        <taxon>Methanobacteriati</taxon>
        <taxon>Methanobacteriota</taxon>
        <taxon>Stenosarchaea group</taxon>
        <taxon>Halobacteria</taxon>
        <taxon>Halobacteriales</taxon>
        <taxon>Haloarculaceae</taxon>
        <taxon>Halosimplex</taxon>
    </lineage>
</organism>
<feature type="compositionally biased region" description="Low complexity" evidence="1">
    <location>
        <begin position="335"/>
        <end position="357"/>
    </location>
</feature>
<feature type="compositionally biased region" description="Polar residues" evidence="1">
    <location>
        <begin position="92"/>
        <end position="104"/>
    </location>
</feature>
<name>A0A7D5PAF1_9EURY</name>
<feature type="compositionally biased region" description="Basic and acidic residues" evidence="1">
    <location>
        <begin position="185"/>
        <end position="194"/>
    </location>
</feature>
<dbReference type="EMBL" id="CP058909">
    <property type="protein sequence ID" value="QLH83361.1"/>
    <property type="molecule type" value="Genomic_DNA"/>
</dbReference>
<evidence type="ECO:0000313" key="3">
    <source>
        <dbReference type="Proteomes" id="UP000509346"/>
    </source>
</evidence>
<keyword evidence="3" id="KW-1185">Reference proteome</keyword>
<reference evidence="2 3" key="1">
    <citation type="submission" date="2020-07" db="EMBL/GenBank/DDBJ databases">
        <title>Halosimplex litoreum sp. nov. and Halosimplex rubrum sp. nov., isolated from different salt environments.</title>
        <authorList>
            <person name="Cui H."/>
        </authorList>
    </citation>
    <scope>NUCLEOTIDE SEQUENCE [LARGE SCALE GENOMIC DNA]</scope>
    <source>
        <strain evidence="2 3">R2</strain>
    </source>
</reference>
<dbReference type="RefSeq" id="WP_179918410.1">
    <property type="nucleotide sequence ID" value="NZ_CP058909.1"/>
</dbReference>
<dbReference type="GeneID" id="56084472"/>
<proteinExistence type="predicted"/>
<evidence type="ECO:0000313" key="2">
    <source>
        <dbReference type="EMBL" id="QLH83361.1"/>
    </source>
</evidence>
<feature type="region of interest" description="Disordered" evidence="1">
    <location>
        <begin position="314"/>
        <end position="367"/>
    </location>
</feature>
<gene>
    <name evidence="2" type="ORF">HZS54_17745</name>
</gene>
<protein>
    <submittedName>
        <fullName evidence="2">Uncharacterized protein</fullName>
    </submittedName>
</protein>
<dbReference type="OrthoDB" id="222216at2157"/>
<feature type="region of interest" description="Disordered" evidence="1">
    <location>
        <begin position="52"/>
        <end position="242"/>
    </location>
</feature>
<feature type="compositionally biased region" description="Basic and acidic residues" evidence="1">
    <location>
        <begin position="160"/>
        <end position="174"/>
    </location>
</feature>
<dbReference type="KEGG" id="hpel:HZS54_17745"/>
<feature type="compositionally biased region" description="Acidic residues" evidence="1">
    <location>
        <begin position="122"/>
        <end position="151"/>
    </location>
</feature>
<dbReference type="Proteomes" id="UP000509346">
    <property type="component" value="Chromosome"/>
</dbReference>
<feature type="compositionally biased region" description="Basic and acidic residues" evidence="1">
    <location>
        <begin position="109"/>
        <end position="120"/>
    </location>
</feature>
<accession>A0A7D5PAF1</accession>
<sequence>MSTASNSEPVDPPTPESIEELESLDYSEKQSLAADHDYGRIVGTTQEELEEFLTDALDLAEPAEQSETRERAGDSDEQDDSEPEPDSDRDTVSNSTTESASTGETDAIEVGHEGSEKLSPEDAPDDDGTAVEPPDELDMDGISPDDLEPDTDTGPSPSPEKSETPSETAERQEDGDGSDGLLSRIKGDESKSSEEVVEDAETEAERERRREVKDQLSGSMSGGEQGSDDPAPTGSTQQAAGMVVDESVVGHLIAMPFNTAAAATDSDAWELTAQERQANAELFIAMCDERGIDVSETTMFALSMAGTFSSKAIQYRRETSDESDEPADPGPSGEPDPGGSQEQVSSDDQSESGQSGEIDFEDSSTWP</sequence>